<dbReference type="AlphaFoldDB" id="A0AAN9U0U2"/>
<evidence type="ECO:0000256" key="1">
    <source>
        <dbReference type="SAM" id="MobiDB-lite"/>
    </source>
</evidence>
<dbReference type="Proteomes" id="UP001320245">
    <property type="component" value="Unassembled WGS sequence"/>
</dbReference>
<gene>
    <name evidence="2" type="ORF">SLS53_008651</name>
</gene>
<name>A0AAN9U0U2_9PEZI</name>
<feature type="compositionally biased region" description="Basic and acidic residues" evidence="1">
    <location>
        <begin position="72"/>
        <end position="81"/>
    </location>
</feature>
<evidence type="ECO:0000313" key="3">
    <source>
        <dbReference type="Proteomes" id="UP001320245"/>
    </source>
</evidence>
<proteinExistence type="predicted"/>
<accession>A0AAN9U0U2</accession>
<feature type="region of interest" description="Disordered" evidence="1">
    <location>
        <begin position="1"/>
        <end position="134"/>
    </location>
</feature>
<feature type="compositionally biased region" description="Polar residues" evidence="1">
    <location>
        <begin position="62"/>
        <end position="71"/>
    </location>
</feature>
<evidence type="ECO:0000313" key="2">
    <source>
        <dbReference type="EMBL" id="KAK7731830.1"/>
    </source>
</evidence>
<feature type="compositionally biased region" description="Basic and acidic residues" evidence="1">
    <location>
        <begin position="29"/>
        <end position="39"/>
    </location>
</feature>
<sequence>MFSCFFNAGKDGDDAQSGENGAQNNSRPLNRDVSVKEQAKAYVPSWQREGGAASATGRRKPSNATKRPSTTSDRRKGEVRPTDYLYFGDRATTKYSSSPGAGQSQTQAAGDGSSSQSPSGGVSGNNSGYQATGLDNTAQMGYASMAYVGSLQSDNSGMQSFG</sequence>
<comment type="caution">
    <text evidence="2">The sequence shown here is derived from an EMBL/GenBank/DDBJ whole genome shotgun (WGS) entry which is preliminary data.</text>
</comment>
<dbReference type="EMBL" id="JAJSPL020000053">
    <property type="protein sequence ID" value="KAK7731830.1"/>
    <property type="molecule type" value="Genomic_DNA"/>
</dbReference>
<protein>
    <submittedName>
        <fullName evidence="2">Uncharacterized protein</fullName>
    </submittedName>
</protein>
<feature type="compositionally biased region" description="Polar residues" evidence="1">
    <location>
        <begin position="17"/>
        <end position="28"/>
    </location>
</feature>
<organism evidence="2 3">
    <name type="scientific">Cytospora paraplurivora</name>
    <dbReference type="NCBI Taxonomy" id="2898453"/>
    <lineage>
        <taxon>Eukaryota</taxon>
        <taxon>Fungi</taxon>
        <taxon>Dikarya</taxon>
        <taxon>Ascomycota</taxon>
        <taxon>Pezizomycotina</taxon>
        <taxon>Sordariomycetes</taxon>
        <taxon>Sordariomycetidae</taxon>
        <taxon>Diaporthales</taxon>
        <taxon>Cytosporaceae</taxon>
        <taxon>Cytospora</taxon>
    </lineage>
</organism>
<keyword evidence="3" id="KW-1185">Reference proteome</keyword>
<reference evidence="2 3" key="1">
    <citation type="journal article" date="2023" name="PLoS ONE">
        <title>Cytospora paraplurivora sp. nov. isolated from orchards with fruit tree decline syndrome in Ontario, Canada.</title>
        <authorList>
            <person name="Ilyukhin E."/>
            <person name="Nguyen H.D.T."/>
            <person name="Castle A.J."/>
            <person name="Ellouze W."/>
        </authorList>
    </citation>
    <scope>NUCLEOTIDE SEQUENCE [LARGE SCALE GENOMIC DNA]</scope>
    <source>
        <strain evidence="2 3">FDS-564</strain>
    </source>
</reference>
<feature type="compositionally biased region" description="Low complexity" evidence="1">
    <location>
        <begin position="96"/>
        <end position="128"/>
    </location>
</feature>